<evidence type="ECO:0000256" key="3">
    <source>
        <dbReference type="ARBA" id="ARBA00022452"/>
    </source>
</evidence>
<comment type="subcellular location">
    <subcellularLocation>
        <location evidence="1 11">Cell outer membrane</location>
        <topology evidence="1 11">Multi-pass membrane protein</topology>
    </subcellularLocation>
</comment>
<feature type="signal peptide" evidence="13">
    <location>
        <begin position="1"/>
        <end position="19"/>
    </location>
</feature>
<evidence type="ECO:0000256" key="10">
    <source>
        <dbReference type="ARBA" id="ARBA00023237"/>
    </source>
</evidence>
<dbReference type="RefSeq" id="WP_092722571.1">
    <property type="nucleotide sequence ID" value="NZ_FNNO01000003.1"/>
</dbReference>
<dbReference type="Pfam" id="PF00593">
    <property type="entry name" value="TonB_dep_Rec_b-barrel"/>
    <property type="match status" value="1"/>
</dbReference>
<evidence type="ECO:0000256" key="1">
    <source>
        <dbReference type="ARBA" id="ARBA00004571"/>
    </source>
</evidence>
<dbReference type="Proteomes" id="UP000198711">
    <property type="component" value="Unassembled WGS sequence"/>
</dbReference>
<dbReference type="AlphaFoldDB" id="A0A8X8IDV1"/>
<evidence type="ECO:0000313" key="17">
    <source>
        <dbReference type="Proteomes" id="UP000198711"/>
    </source>
</evidence>
<dbReference type="InterPro" id="IPR012910">
    <property type="entry name" value="Plug_dom"/>
</dbReference>
<dbReference type="InterPro" id="IPR036942">
    <property type="entry name" value="Beta-barrel_TonB_sf"/>
</dbReference>
<evidence type="ECO:0000259" key="15">
    <source>
        <dbReference type="Pfam" id="PF07715"/>
    </source>
</evidence>
<keyword evidence="3 11" id="KW-1134">Transmembrane beta strand</keyword>
<organism evidence="16 17">
    <name type="scientific">Hydrobacter penzbergensis</name>
    <dbReference type="NCBI Taxonomy" id="1235997"/>
    <lineage>
        <taxon>Bacteria</taxon>
        <taxon>Pseudomonadati</taxon>
        <taxon>Bacteroidota</taxon>
        <taxon>Chitinophagia</taxon>
        <taxon>Chitinophagales</taxon>
        <taxon>Chitinophagaceae</taxon>
        <taxon>Hydrobacter</taxon>
    </lineage>
</organism>
<evidence type="ECO:0000256" key="5">
    <source>
        <dbReference type="ARBA" id="ARBA00022692"/>
    </source>
</evidence>
<feature type="chain" id="PRO_5036493394" evidence="13">
    <location>
        <begin position="20"/>
        <end position="795"/>
    </location>
</feature>
<evidence type="ECO:0000256" key="11">
    <source>
        <dbReference type="PROSITE-ProRule" id="PRU01360"/>
    </source>
</evidence>
<evidence type="ECO:0000256" key="12">
    <source>
        <dbReference type="RuleBase" id="RU003357"/>
    </source>
</evidence>
<evidence type="ECO:0000256" key="8">
    <source>
        <dbReference type="ARBA" id="ARBA00023077"/>
    </source>
</evidence>
<comment type="similarity">
    <text evidence="11 12">Belongs to the TonB-dependent receptor family.</text>
</comment>
<dbReference type="Gene3D" id="2.40.170.20">
    <property type="entry name" value="TonB-dependent receptor, beta-barrel domain"/>
    <property type="match status" value="1"/>
</dbReference>
<dbReference type="PROSITE" id="PS52016">
    <property type="entry name" value="TONB_DEPENDENT_REC_3"/>
    <property type="match status" value="1"/>
</dbReference>
<accession>A0A8X8IDV1</accession>
<keyword evidence="6" id="KW-0408">Iron</keyword>
<dbReference type="PANTHER" id="PTHR32552:SF81">
    <property type="entry name" value="TONB-DEPENDENT OUTER MEMBRANE RECEPTOR"/>
    <property type="match status" value="1"/>
</dbReference>
<comment type="caution">
    <text evidence="16">The sequence shown here is derived from an EMBL/GenBank/DDBJ whole genome shotgun (WGS) entry which is preliminary data.</text>
</comment>
<keyword evidence="7" id="KW-0406">Ion transport</keyword>
<dbReference type="Gene3D" id="2.60.40.1120">
    <property type="entry name" value="Carboxypeptidase-like, regulatory domain"/>
    <property type="match status" value="1"/>
</dbReference>
<keyword evidence="2 11" id="KW-0813">Transport</keyword>
<dbReference type="Gene3D" id="2.170.130.10">
    <property type="entry name" value="TonB-dependent receptor, plug domain"/>
    <property type="match status" value="1"/>
</dbReference>
<dbReference type="Pfam" id="PF13715">
    <property type="entry name" value="CarbopepD_reg_2"/>
    <property type="match status" value="1"/>
</dbReference>
<dbReference type="EMBL" id="FNNO01000003">
    <property type="protein sequence ID" value="SDW47614.1"/>
    <property type="molecule type" value="Genomic_DNA"/>
</dbReference>
<dbReference type="InterPro" id="IPR039426">
    <property type="entry name" value="TonB-dep_rcpt-like"/>
</dbReference>
<keyword evidence="4" id="KW-0410">Iron transport</keyword>
<dbReference type="InterPro" id="IPR037066">
    <property type="entry name" value="Plug_dom_sf"/>
</dbReference>
<keyword evidence="8 12" id="KW-0798">TonB box</keyword>
<keyword evidence="9 11" id="KW-0472">Membrane</keyword>
<dbReference type="Pfam" id="PF07715">
    <property type="entry name" value="Plug"/>
    <property type="match status" value="1"/>
</dbReference>
<keyword evidence="17" id="KW-1185">Reference proteome</keyword>
<dbReference type="SUPFAM" id="SSF56935">
    <property type="entry name" value="Porins"/>
    <property type="match status" value="1"/>
</dbReference>
<evidence type="ECO:0000256" key="9">
    <source>
        <dbReference type="ARBA" id="ARBA00023136"/>
    </source>
</evidence>
<feature type="domain" description="TonB-dependent receptor-like beta-barrel" evidence="14">
    <location>
        <begin position="297"/>
        <end position="754"/>
    </location>
</feature>
<evidence type="ECO:0000256" key="13">
    <source>
        <dbReference type="SAM" id="SignalP"/>
    </source>
</evidence>
<dbReference type="GO" id="GO:0006826">
    <property type="term" value="P:iron ion transport"/>
    <property type="evidence" value="ECO:0007669"/>
    <property type="project" value="UniProtKB-KW"/>
</dbReference>
<gene>
    <name evidence="16" type="ORF">SAMN05444410_10362</name>
</gene>
<evidence type="ECO:0000256" key="2">
    <source>
        <dbReference type="ARBA" id="ARBA00022448"/>
    </source>
</evidence>
<keyword evidence="5 11" id="KW-0812">Transmembrane</keyword>
<dbReference type="InterPro" id="IPR008969">
    <property type="entry name" value="CarboxyPept-like_regulatory"/>
</dbReference>
<protein>
    <submittedName>
        <fullName evidence="16">Iron complex outermembrane recepter protein</fullName>
    </submittedName>
</protein>
<dbReference type="InterPro" id="IPR000531">
    <property type="entry name" value="Beta-barrel_TonB"/>
</dbReference>
<evidence type="ECO:0000256" key="6">
    <source>
        <dbReference type="ARBA" id="ARBA00023004"/>
    </source>
</evidence>
<dbReference type="GO" id="GO:0009279">
    <property type="term" value="C:cell outer membrane"/>
    <property type="evidence" value="ECO:0007669"/>
    <property type="project" value="UniProtKB-SubCell"/>
</dbReference>
<dbReference type="SUPFAM" id="SSF49464">
    <property type="entry name" value="Carboxypeptidase regulatory domain-like"/>
    <property type="match status" value="1"/>
</dbReference>
<evidence type="ECO:0000259" key="14">
    <source>
        <dbReference type="Pfam" id="PF00593"/>
    </source>
</evidence>
<proteinExistence type="inferred from homology"/>
<keyword evidence="10 11" id="KW-0998">Cell outer membrane</keyword>
<evidence type="ECO:0000313" key="16">
    <source>
        <dbReference type="EMBL" id="SDW47614.1"/>
    </source>
</evidence>
<reference evidence="16 17" key="1">
    <citation type="submission" date="2016-10" db="EMBL/GenBank/DDBJ databases">
        <authorList>
            <person name="Varghese N."/>
            <person name="Submissions S."/>
        </authorList>
    </citation>
    <scope>NUCLEOTIDE SEQUENCE [LARGE SCALE GENOMIC DNA]</scope>
    <source>
        <strain evidence="16 17">DSM 25353</strain>
    </source>
</reference>
<evidence type="ECO:0000256" key="4">
    <source>
        <dbReference type="ARBA" id="ARBA00022496"/>
    </source>
</evidence>
<dbReference type="PANTHER" id="PTHR32552">
    <property type="entry name" value="FERRICHROME IRON RECEPTOR-RELATED"/>
    <property type="match status" value="1"/>
</dbReference>
<name>A0A8X8IDV1_9BACT</name>
<keyword evidence="13" id="KW-0732">Signal</keyword>
<feature type="domain" description="TonB-dependent receptor plug" evidence="15">
    <location>
        <begin position="118"/>
        <end position="232"/>
    </location>
</feature>
<sequence length="795" mass="86562">MKPFLLVSVLTTLSLAVHAQKKLSGKVFDITTKVPLAGATVSLPGKNVAVTGQDGSFIMDCTPSGKITISFVGYEASRILITNCDQELNIGLHPLSNILDTVEITATTAQHPSLLYQSASIAKLGETELKRGNGLYLDDAINSNIPGMTMQRRGISSGQQFNIRGYGNGIGSTRGISSNFDGQGAKVYLNGIPVTDAEGITLMDDIDFASIGDVEVVKGPSGTLYGLAIAGVVNLKTSRPEKGVTTIGQDIMTGSYGLQRFTTRFQTATDRSSVLLNYGYQHSDGYMVHTASTKRFASYAGDFQLNNKQSISSYFGFSNSYDQRGGELTIEQYQNMDYSGNPDYIKRDAHSAVISFRAGLAHTYHFNQQFSNTTSVFGSGVTSHSSSAGGWTDKNPFNIGLRSVVNMKFDLADGNSVSSITGIETQHQYAQVIGYNMVPNRLDSNGYWVIGAMRSNQATYSGTTSFFTEWTLTLPHDLSVTGGIGTSSMQIELKDQFYVAGNTKPTHYQRSFSGMTSPHIAVNKIFSKGFSVYINCSRGYKAPASAYFFIPATGQLNTGLKPEIGDQIEVGSKGVLFHDRLSYQLALFDAQFKNKMTVVAVPLNSTTTAYSYIANGGRQDDQGIEALLKYKAYQSGNGFFRSVQPFANFAYSHFRYRDYVFQKLNTPATSITVVDYSDQPVAGVAPFTANMGVDLGLAQGIYANVLYGYKDAMPISSNGLNQTTSYNLLNAKLGIRQHFCQRFNMDLFFGVNNITGAQYPNMVFVNQLPDAYLPAPNKANYFGGLNLTYQFGSRN</sequence>
<evidence type="ECO:0000256" key="7">
    <source>
        <dbReference type="ARBA" id="ARBA00023065"/>
    </source>
</evidence>